<dbReference type="SUPFAM" id="SSF55785">
    <property type="entry name" value="PYP-like sensor domain (PAS domain)"/>
    <property type="match status" value="2"/>
</dbReference>
<dbReference type="InterPro" id="IPR000700">
    <property type="entry name" value="PAS-assoc_C"/>
</dbReference>
<evidence type="ECO:0000256" key="18">
    <source>
        <dbReference type="SAM" id="MobiDB-lite"/>
    </source>
</evidence>
<dbReference type="InterPro" id="IPR003594">
    <property type="entry name" value="HATPase_dom"/>
</dbReference>
<dbReference type="KEGG" id="mri:Mal4_36870"/>
<keyword evidence="14" id="KW-0902">Two-component regulatory system</keyword>
<dbReference type="GO" id="GO:0000155">
    <property type="term" value="F:phosphorelay sensor kinase activity"/>
    <property type="evidence" value="ECO:0007669"/>
    <property type="project" value="InterPro"/>
</dbReference>
<evidence type="ECO:0000256" key="13">
    <source>
        <dbReference type="ARBA" id="ARBA00022989"/>
    </source>
</evidence>
<dbReference type="PANTHER" id="PTHR45339:SF1">
    <property type="entry name" value="HYBRID SIGNAL TRANSDUCTION HISTIDINE KINASE J"/>
    <property type="match status" value="1"/>
</dbReference>
<comment type="catalytic activity">
    <reaction evidence="1">
        <text>ATP + protein L-histidine = ADP + protein N-phospho-L-histidine.</text>
        <dbReference type="EC" id="2.7.13.3"/>
    </reaction>
</comment>
<dbReference type="SUPFAM" id="SSF55781">
    <property type="entry name" value="GAF domain-like"/>
    <property type="match status" value="1"/>
</dbReference>
<dbReference type="InterPro" id="IPR008207">
    <property type="entry name" value="Sig_transdc_His_kin_Hpt_dom"/>
</dbReference>
<evidence type="ECO:0000256" key="9">
    <source>
        <dbReference type="ARBA" id="ARBA00022692"/>
    </source>
</evidence>
<evidence type="ECO:0000256" key="4">
    <source>
        <dbReference type="ARBA" id="ARBA00012438"/>
    </source>
</evidence>
<dbReference type="Gene3D" id="3.30.565.10">
    <property type="entry name" value="Histidine kinase-like ATPase, C-terminal domain"/>
    <property type="match status" value="1"/>
</dbReference>
<feature type="domain" description="PAS" evidence="21">
    <location>
        <begin position="349"/>
        <end position="421"/>
    </location>
</feature>
<dbReference type="InterPro" id="IPR036097">
    <property type="entry name" value="HisK_dim/P_sf"/>
</dbReference>
<dbReference type="FunFam" id="3.30.450.20:FF:000099">
    <property type="entry name" value="Sensory box sensor histidine kinase"/>
    <property type="match status" value="1"/>
</dbReference>
<dbReference type="FunFam" id="3.30.565.10:FF:000078">
    <property type="entry name" value="Two-component sensor histidine kinase"/>
    <property type="match status" value="1"/>
</dbReference>
<dbReference type="SUPFAM" id="SSF52172">
    <property type="entry name" value="CheY-like"/>
    <property type="match status" value="1"/>
</dbReference>
<dbReference type="InterPro" id="IPR000014">
    <property type="entry name" value="PAS"/>
</dbReference>
<keyword evidence="12" id="KW-0067">ATP-binding</keyword>
<evidence type="ECO:0000313" key="25">
    <source>
        <dbReference type="Proteomes" id="UP000320496"/>
    </source>
</evidence>
<dbReference type="InterPro" id="IPR029016">
    <property type="entry name" value="GAF-like_dom_sf"/>
</dbReference>
<dbReference type="InterPro" id="IPR003661">
    <property type="entry name" value="HisK_dim/P_dom"/>
</dbReference>
<keyword evidence="13" id="KW-1133">Transmembrane helix</keyword>
<dbReference type="GO" id="GO:0005886">
    <property type="term" value="C:plasma membrane"/>
    <property type="evidence" value="ECO:0007669"/>
    <property type="project" value="UniProtKB-SubCell"/>
</dbReference>
<dbReference type="Gene3D" id="1.10.287.130">
    <property type="match status" value="1"/>
</dbReference>
<dbReference type="InterPro" id="IPR005467">
    <property type="entry name" value="His_kinase_dom"/>
</dbReference>
<gene>
    <name evidence="24" type="primary">arcB_2</name>
    <name evidence="24" type="ORF">Mal4_36870</name>
</gene>
<dbReference type="Pfam" id="PF01590">
    <property type="entry name" value="GAF"/>
    <property type="match status" value="1"/>
</dbReference>
<evidence type="ECO:0000256" key="16">
    <source>
        <dbReference type="PROSITE-ProRule" id="PRU00110"/>
    </source>
</evidence>
<dbReference type="InterPro" id="IPR011006">
    <property type="entry name" value="CheY-like_superfamily"/>
</dbReference>
<name>A0A517ZA32_9PLAN</name>
<dbReference type="PROSITE" id="PS50894">
    <property type="entry name" value="HPT"/>
    <property type="match status" value="1"/>
</dbReference>
<dbReference type="SUPFAM" id="SSF55874">
    <property type="entry name" value="ATPase domain of HSP90 chaperone/DNA topoisomerase II/histidine kinase"/>
    <property type="match status" value="1"/>
</dbReference>
<dbReference type="Pfam" id="PF02518">
    <property type="entry name" value="HATPase_c"/>
    <property type="match status" value="1"/>
</dbReference>
<proteinExistence type="predicted"/>
<dbReference type="OrthoDB" id="9803190at2"/>
<evidence type="ECO:0000256" key="10">
    <source>
        <dbReference type="ARBA" id="ARBA00022741"/>
    </source>
</evidence>
<reference evidence="24 25" key="1">
    <citation type="submission" date="2019-02" db="EMBL/GenBank/DDBJ databases">
        <title>Deep-cultivation of Planctomycetes and their phenomic and genomic characterization uncovers novel biology.</title>
        <authorList>
            <person name="Wiegand S."/>
            <person name="Jogler M."/>
            <person name="Boedeker C."/>
            <person name="Pinto D."/>
            <person name="Vollmers J."/>
            <person name="Rivas-Marin E."/>
            <person name="Kohn T."/>
            <person name="Peeters S.H."/>
            <person name="Heuer A."/>
            <person name="Rast P."/>
            <person name="Oberbeckmann S."/>
            <person name="Bunk B."/>
            <person name="Jeske O."/>
            <person name="Meyerdierks A."/>
            <person name="Storesund J.E."/>
            <person name="Kallscheuer N."/>
            <person name="Luecker S."/>
            <person name="Lage O.M."/>
            <person name="Pohl T."/>
            <person name="Merkel B.J."/>
            <person name="Hornburger P."/>
            <person name="Mueller R.-W."/>
            <person name="Bruemmer F."/>
            <person name="Labrenz M."/>
            <person name="Spormann A.M."/>
            <person name="Op den Camp H."/>
            <person name="Overmann J."/>
            <person name="Amann R."/>
            <person name="Jetten M.S.M."/>
            <person name="Mascher T."/>
            <person name="Medema M.H."/>
            <person name="Devos D.P."/>
            <person name="Kaster A.-K."/>
            <person name="Ovreas L."/>
            <person name="Rohde M."/>
            <person name="Galperin M.Y."/>
            <person name="Jogler C."/>
        </authorList>
    </citation>
    <scope>NUCLEOTIDE SEQUENCE [LARGE SCALE GENOMIC DNA]</scope>
    <source>
        <strain evidence="24 25">Mal4</strain>
    </source>
</reference>
<dbReference type="InterPro" id="IPR001789">
    <property type="entry name" value="Sig_transdc_resp-reg_receiver"/>
</dbReference>
<keyword evidence="25" id="KW-1185">Reference proteome</keyword>
<dbReference type="SMART" id="SM00448">
    <property type="entry name" value="REC"/>
    <property type="match status" value="1"/>
</dbReference>
<keyword evidence="15" id="KW-0472">Membrane</keyword>
<organism evidence="24 25">
    <name type="scientific">Maioricimonas rarisocia</name>
    <dbReference type="NCBI Taxonomy" id="2528026"/>
    <lineage>
        <taxon>Bacteria</taxon>
        <taxon>Pseudomonadati</taxon>
        <taxon>Planctomycetota</taxon>
        <taxon>Planctomycetia</taxon>
        <taxon>Planctomycetales</taxon>
        <taxon>Planctomycetaceae</taxon>
        <taxon>Maioricimonas</taxon>
    </lineage>
</organism>
<keyword evidence="9" id="KW-0812">Transmembrane</keyword>
<feature type="domain" description="PAC" evidence="22">
    <location>
        <begin position="296"/>
        <end position="348"/>
    </location>
</feature>
<dbReference type="SMART" id="SM00387">
    <property type="entry name" value="HATPase_c"/>
    <property type="match status" value="1"/>
</dbReference>
<dbReference type="InterPro" id="IPR004358">
    <property type="entry name" value="Sig_transdc_His_kin-like_C"/>
</dbReference>
<dbReference type="PROSITE" id="PS50112">
    <property type="entry name" value="PAS"/>
    <property type="match status" value="2"/>
</dbReference>
<dbReference type="Gene3D" id="1.20.120.160">
    <property type="entry name" value="HPT domain"/>
    <property type="match status" value="1"/>
</dbReference>
<dbReference type="InterPro" id="IPR003018">
    <property type="entry name" value="GAF"/>
</dbReference>
<accession>A0A517ZA32</accession>
<evidence type="ECO:0000256" key="17">
    <source>
        <dbReference type="PROSITE-ProRule" id="PRU00169"/>
    </source>
</evidence>
<dbReference type="EC" id="2.7.13.3" evidence="4"/>
<dbReference type="Gene3D" id="3.30.450.40">
    <property type="match status" value="1"/>
</dbReference>
<dbReference type="PROSITE" id="PS50110">
    <property type="entry name" value="RESPONSE_REGULATORY"/>
    <property type="match status" value="1"/>
</dbReference>
<protein>
    <recommendedName>
        <fullName evidence="4">histidine kinase</fullName>
        <ecNumber evidence="4">2.7.13.3</ecNumber>
    </recommendedName>
</protein>
<evidence type="ECO:0000259" key="20">
    <source>
        <dbReference type="PROSITE" id="PS50110"/>
    </source>
</evidence>
<dbReference type="InterPro" id="IPR036890">
    <property type="entry name" value="HATPase_C_sf"/>
</dbReference>
<feature type="domain" description="PAC" evidence="22">
    <location>
        <begin position="424"/>
        <end position="476"/>
    </location>
</feature>
<dbReference type="PROSITE" id="PS50109">
    <property type="entry name" value="HIS_KIN"/>
    <property type="match status" value="1"/>
</dbReference>
<dbReference type="PRINTS" id="PR00344">
    <property type="entry name" value="BCTRLSENSOR"/>
</dbReference>
<keyword evidence="5" id="KW-1003">Cell membrane</keyword>
<evidence type="ECO:0000259" key="23">
    <source>
        <dbReference type="PROSITE" id="PS50894"/>
    </source>
</evidence>
<dbReference type="InterPro" id="IPR035965">
    <property type="entry name" value="PAS-like_dom_sf"/>
</dbReference>
<evidence type="ECO:0000259" key="21">
    <source>
        <dbReference type="PROSITE" id="PS50112"/>
    </source>
</evidence>
<dbReference type="Gene3D" id="3.40.50.2300">
    <property type="match status" value="1"/>
</dbReference>
<feature type="domain" description="Response regulatory" evidence="20">
    <location>
        <begin position="751"/>
        <end position="865"/>
    </location>
</feature>
<keyword evidence="8 24" id="KW-0808">Transferase</keyword>
<dbReference type="CDD" id="cd00082">
    <property type="entry name" value="HisKA"/>
    <property type="match status" value="1"/>
</dbReference>
<dbReference type="GO" id="GO:0005524">
    <property type="term" value="F:ATP binding"/>
    <property type="evidence" value="ECO:0007669"/>
    <property type="project" value="UniProtKB-KW"/>
</dbReference>
<dbReference type="PROSITE" id="PS50113">
    <property type="entry name" value="PAC"/>
    <property type="match status" value="2"/>
</dbReference>
<dbReference type="CDD" id="cd00088">
    <property type="entry name" value="HPT"/>
    <property type="match status" value="1"/>
</dbReference>
<feature type="domain" description="PAS" evidence="21">
    <location>
        <begin position="222"/>
        <end position="292"/>
    </location>
</feature>
<dbReference type="CDD" id="cd17546">
    <property type="entry name" value="REC_hyHK_CKI1_RcsC-like"/>
    <property type="match status" value="1"/>
</dbReference>
<dbReference type="Gene3D" id="3.30.450.20">
    <property type="entry name" value="PAS domain"/>
    <property type="match status" value="2"/>
</dbReference>
<feature type="domain" description="HPt" evidence="23">
    <location>
        <begin position="893"/>
        <end position="986"/>
    </location>
</feature>
<evidence type="ECO:0000256" key="5">
    <source>
        <dbReference type="ARBA" id="ARBA00022475"/>
    </source>
</evidence>
<dbReference type="SMART" id="SM00388">
    <property type="entry name" value="HisKA"/>
    <property type="match status" value="1"/>
</dbReference>
<feature type="domain" description="Histidine kinase" evidence="19">
    <location>
        <begin position="494"/>
        <end position="712"/>
    </location>
</feature>
<keyword evidence="11" id="KW-0418">Kinase</keyword>
<dbReference type="SMART" id="SM00091">
    <property type="entry name" value="PAS"/>
    <property type="match status" value="2"/>
</dbReference>
<sequence>MSSQFRDEPDPPGAAEHPRVIQWSSDDESLDPTQVLSETMVGPSGDSGENLAARLHALRQCGFADASSIDVFDRIARLATRLLKTPVALVSLVDDRRQFFVGAIGLQEPWSSRRETPLSHSFCQHVVSAGQPLVVSHAGEHPLVCENLAVSELGVQAYLGVPIRTPGDIVIGSLCAIDSRPRRWLQHELELLDELAMATSAEVAVRWNLTEQRRMTAALRASEAQFRNCFEQSPIGLALVGLDGRWLRVNDALCRIVGYDRDELLEIDFQTITHPDDLDSDLDQVDAVIRGEINDYRMEKRYLHKDGHEVWVRLSVSMVRGDEGQPLNFMAQIEDISARKQADKALRQSEERFRLAVDGANDGVWDWNITTNECYFSPRFKQLLGFEDDEFPNHASSWEARLHPDDRARVFEEVQQHFRSRTRYQVEYRMQTRDGHYRWFQARANAIWNESGDPVRMVGAVTDIHEARLAAEELRKARLTAESASRAKSDFLASMSHEIRTPMNGIIGMTELTLQTNLTSEQRDYLETARASADGLLSLINDILDFSKIEADRLDLEDAPIELRRLLDQKTKLFRPSAEEKGLELTCEINERVPARIMGDQHRVRQILANLIGNAIKFTHAGRIAVTVDMVAGGRQLQFSVRDTGIGIPPDQQERIFAVFSQADSSTTRRYGGTGLGLAISLRLAEMMGGGLSVKSAHGRGSTFTFTLPLRPAERAAAYEAVQPRSTSVADAGREQSGAVAETECETGRLSVLVAEDNPINQKYVVRLLSRDGHQVHVAENGREALEACDAETFDVVLMDVQMPELDGLEATRKLREKGYDVPIVFLTASAMKGDREQCLEAGGDDYLAKPVRLGELRDAIARNVKNGREVSADEATEQQVEADRLVARFADDPEFLLELGGLFADQCTDNLRLIREAVVTGDLPAVERAAHKIKGSLTVFGFEPASEAALSLELAARAGDVESMKKILPAFERECSSTTELLRQVCHHPAVSDAG</sequence>
<dbReference type="AlphaFoldDB" id="A0A517ZA32"/>
<evidence type="ECO:0000313" key="24">
    <source>
        <dbReference type="EMBL" id="QDU39346.1"/>
    </source>
</evidence>
<dbReference type="GO" id="GO:0032991">
    <property type="term" value="C:protein-containing complex"/>
    <property type="evidence" value="ECO:0007669"/>
    <property type="project" value="UniProtKB-ARBA"/>
</dbReference>
<evidence type="ECO:0000256" key="14">
    <source>
        <dbReference type="ARBA" id="ARBA00023012"/>
    </source>
</evidence>
<dbReference type="InterPro" id="IPR036641">
    <property type="entry name" value="HPT_dom_sf"/>
</dbReference>
<evidence type="ECO:0000256" key="8">
    <source>
        <dbReference type="ARBA" id="ARBA00022679"/>
    </source>
</evidence>
<dbReference type="EMBL" id="CP036275">
    <property type="protein sequence ID" value="QDU39346.1"/>
    <property type="molecule type" value="Genomic_DNA"/>
</dbReference>
<evidence type="ECO:0000259" key="19">
    <source>
        <dbReference type="PROSITE" id="PS50109"/>
    </source>
</evidence>
<dbReference type="CDD" id="cd00130">
    <property type="entry name" value="PAS"/>
    <property type="match status" value="2"/>
</dbReference>
<dbReference type="SUPFAM" id="SSF47226">
    <property type="entry name" value="Histidine-containing phosphotransfer domain, HPT domain"/>
    <property type="match status" value="1"/>
</dbReference>
<dbReference type="CDD" id="cd16922">
    <property type="entry name" value="HATPase_EvgS-ArcB-TorS-like"/>
    <property type="match status" value="1"/>
</dbReference>
<dbReference type="NCBIfam" id="TIGR00229">
    <property type="entry name" value="sensory_box"/>
    <property type="match status" value="2"/>
</dbReference>
<evidence type="ECO:0000256" key="11">
    <source>
        <dbReference type="ARBA" id="ARBA00022777"/>
    </source>
</evidence>
<evidence type="ECO:0000259" key="22">
    <source>
        <dbReference type="PROSITE" id="PS50113"/>
    </source>
</evidence>
<dbReference type="SMART" id="SM00065">
    <property type="entry name" value="GAF"/>
    <property type="match status" value="1"/>
</dbReference>
<dbReference type="InterPro" id="IPR013655">
    <property type="entry name" value="PAS_fold_3"/>
</dbReference>
<keyword evidence="7 17" id="KW-0597">Phosphoprotein</keyword>
<dbReference type="SUPFAM" id="SSF47384">
    <property type="entry name" value="Homodimeric domain of signal transducing histidine kinase"/>
    <property type="match status" value="1"/>
</dbReference>
<dbReference type="InterPro" id="IPR001610">
    <property type="entry name" value="PAC"/>
</dbReference>
<dbReference type="Pfam" id="PF00512">
    <property type="entry name" value="HisKA"/>
    <property type="match status" value="1"/>
</dbReference>
<dbReference type="PANTHER" id="PTHR45339">
    <property type="entry name" value="HYBRID SIGNAL TRANSDUCTION HISTIDINE KINASE J"/>
    <property type="match status" value="1"/>
</dbReference>
<evidence type="ECO:0000256" key="2">
    <source>
        <dbReference type="ARBA" id="ARBA00004496"/>
    </source>
</evidence>
<evidence type="ECO:0000256" key="1">
    <source>
        <dbReference type="ARBA" id="ARBA00000085"/>
    </source>
</evidence>
<dbReference type="SMART" id="SM00086">
    <property type="entry name" value="PAC"/>
    <property type="match status" value="2"/>
</dbReference>
<dbReference type="FunFam" id="1.10.287.130:FF:000002">
    <property type="entry name" value="Two-component osmosensing histidine kinase"/>
    <property type="match status" value="1"/>
</dbReference>
<evidence type="ECO:0000256" key="12">
    <source>
        <dbReference type="ARBA" id="ARBA00022840"/>
    </source>
</evidence>
<dbReference type="Pfam" id="PF01627">
    <property type="entry name" value="Hpt"/>
    <property type="match status" value="1"/>
</dbReference>
<feature type="modified residue" description="4-aspartylphosphate" evidence="17">
    <location>
        <position position="800"/>
    </location>
</feature>
<comment type="subcellular location">
    <subcellularLocation>
        <location evidence="3">Cell membrane</location>
        <topology evidence="3">Multi-pass membrane protein</topology>
    </subcellularLocation>
    <subcellularLocation>
        <location evidence="2">Cytoplasm</location>
    </subcellularLocation>
</comment>
<keyword evidence="6" id="KW-0963">Cytoplasm</keyword>
<evidence type="ECO:0000256" key="3">
    <source>
        <dbReference type="ARBA" id="ARBA00004651"/>
    </source>
</evidence>
<keyword evidence="10" id="KW-0547">Nucleotide-binding</keyword>
<evidence type="ECO:0000256" key="15">
    <source>
        <dbReference type="ARBA" id="ARBA00023136"/>
    </source>
</evidence>
<evidence type="ECO:0000256" key="6">
    <source>
        <dbReference type="ARBA" id="ARBA00022490"/>
    </source>
</evidence>
<feature type="region of interest" description="Disordered" evidence="18">
    <location>
        <begin position="1"/>
        <end position="28"/>
    </location>
</feature>
<dbReference type="RefSeq" id="WP_145370536.1">
    <property type="nucleotide sequence ID" value="NZ_CP036275.1"/>
</dbReference>
<evidence type="ECO:0000256" key="7">
    <source>
        <dbReference type="ARBA" id="ARBA00022553"/>
    </source>
</evidence>
<dbReference type="Pfam" id="PF00072">
    <property type="entry name" value="Response_reg"/>
    <property type="match status" value="1"/>
</dbReference>
<dbReference type="GO" id="GO:0005737">
    <property type="term" value="C:cytoplasm"/>
    <property type="evidence" value="ECO:0007669"/>
    <property type="project" value="UniProtKB-SubCell"/>
</dbReference>
<dbReference type="Proteomes" id="UP000320496">
    <property type="component" value="Chromosome"/>
</dbReference>
<feature type="modified residue" description="Phosphohistidine" evidence="16">
    <location>
        <position position="932"/>
    </location>
</feature>
<dbReference type="Pfam" id="PF08447">
    <property type="entry name" value="PAS_3"/>
    <property type="match status" value="2"/>
</dbReference>